<dbReference type="Proteomes" id="UP000319801">
    <property type="component" value="Unassembled WGS sequence"/>
</dbReference>
<accession>A0A556TWI9</accession>
<protein>
    <submittedName>
        <fullName evidence="5">Carboxypeptidase A6</fullName>
    </submittedName>
</protein>
<reference evidence="5 6" key="1">
    <citation type="journal article" date="2019" name="Genome Biol. Evol.">
        <title>Whole-Genome Sequencing of the Giant Devil Catfish, Bagarius yarrelli.</title>
        <authorList>
            <person name="Jiang W."/>
            <person name="Lv Y."/>
            <person name="Cheng L."/>
            <person name="Yang K."/>
            <person name="Chao B."/>
            <person name="Wang X."/>
            <person name="Li Y."/>
            <person name="Pan X."/>
            <person name="You X."/>
            <person name="Zhang Y."/>
            <person name="Yang J."/>
            <person name="Li J."/>
            <person name="Zhang X."/>
            <person name="Liu S."/>
            <person name="Sun C."/>
            <person name="Yang J."/>
            <person name="Shi Q."/>
        </authorList>
    </citation>
    <scope>NUCLEOTIDE SEQUENCE [LARGE SCALE GENOMIC DNA]</scope>
    <source>
        <strain evidence="5">JWS20170419001</strain>
        <tissue evidence="5">Muscle</tissue>
    </source>
</reference>
<name>A0A556TWI9_BAGYA</name>
<evidence type="ECO:0000313" key="6">
    <source>
        <dbReference type="Proteomes" id="UP000319801"/>
    </source>
</evidence>
<dbReference type="InterPro" id="IPR003146">
    <property type="entry name" value="M14A_act_pep"/>
</dbReference>
<keyword evidence="6" id="KW-1185">Reference proteome</keyword>
<comment type="caution">
    <text evidence="5">The sequence shown here is derived from an EMBL/GenBank/DDBJ whole genome shotgun (WGS) entry which is preliminary data.</text>
</comment>
<keyword evidence="5" id="KW-0645">Protease</keyword>
<proteinExistence type="predicted"/>
<evidence type="ECO:0000313" key="5">
    <source>
        <dbReference type="EMBL" id="TSK98396.1"/>
    </source>
</evidence>
<keyword evidence="5" id="KW-0121">Carboxypeptidase</keyword>
<dbReference type="GO" id="GO:0004180">
    <property type="term" value="F:carboxypeptidase activity"/>
    <property type="evidence" value="ECO:0007669"/>
    <property type="project" value="UniProtKB-KW"/>
</dbReference>
<keyword evidence="1" id="KW-0479">Metal-binding</keyword>
<keyword evidence="3" id="KW-0732">Signal</keyword>
<dbReference type="AlphaFoldDB" id="A0A556TWI9"/>
<evidence type="ECO:0000256" key="1">
    <source>
        <dbReference type="ARBA" id="ARBA00022723"/>
    </source>
</evidence>
<feature type="domain" description="Carboxypeptidase activation peptide" evidence="4">
    <location>
        <begin position="38"/>
        <end position="101"/>
    </location>
</feature>
<evidence type="ECO:0000256" key="2">
    <source>
        <dbReference type="ARBA" id="ARBA00022833"/>
    </source>
</evidence>
<gene>
    <name evidence="5" type="ORF">Baya_5310</name>
</gene>
<dbReference type="Pfam" id="PF02244">
    <property type="entry name" value="Propep_M14"/>
    <property type="match status" value="1"/>
</dbReference>
<dbReference type="InterPro" id="IPR036990">
    <property type="entry name" value="M14A-like_propep"/>
</dbReference>
<keyword evidence="2" id="KW-0862">Zinc</keyword>
<evidence type="ECO:0000259" key="4">
    <source>
        <dbReference type="Pfam" id="PF02244"/>
    </source>
</evidence>
<feature type="signal peptide" evidence="3">
    <location>
        <begin position="1"/>
        <end position="25"/>
    </location>
</feature>
<dbReference type="EMBL" id="VCAZ01000024">
    <property type="protein sequence ID" value="TSK98396.1"/>
    <property type="molecule type" value="Genomic_DNA"/>
</dbReference>
<evidence type="ECO:0000256" key="3">
    <source>
        <dbReference type="SAM" id="SignalP"/>
    </source>
</evidence>
<organism evidence="5 6">
    <name type="scientific">Bagarius yarrelli</name>
    <name type="common">Goonch</name>
    <name type="synonym">Bagrus yarrelli</name>
    <dbReference type="NCBI Taxonomy" id="175774"/>
    <lineage>
        <taxon>Eukaryota</taxon>
        <taxon>Metazoa</taxon>
        <taxon>Chordata</taxon>
        <taxon>Craniata</taxon>
        <taxon>Vertebrata</taxon>
        <taxon>Euteleostomi</taxon>
        <taxon>Actinopterygii</taxon>
        <taxon>Neopterygii</taxon>
        <taxon>Teleostei</taxon>
        <taxon>Ostariophysi</taxon>
        <taxon>Siluriformes</taxon>
        <taxon>Sisoridae</taxon>
        <taxon>Sisorinae</taxon>
        <taxon>Bagarius</taxon>
    </lineage>
</organism>
<dbReference type="SUPFAM" id="SSF54897">
    <property type="entry name" value="Protease propeptides/inhibitors"/>
    <property type="match status" value="1"/>
</dbReference>
<keyword evidence="5" id="KW-0378">Hydrolase</keyword>
<feature type="chain" id="PRO_5022086599" evidence="3">
    <location>
        <begin position="26"/>
        <end position="101"/>
    </location>
</feature>
<dbReference type="GO" id="GO:0046872">
    <property type="term" value="F:metal ion binding"/>
    <property type="evidence" value="ECO:0007669"/>
    <property type="project" value="UniProtKB-KW"/>
</dbReference>
<sequence length="101" mass="11489">MALEVTSACAALLLGWIVFSNPASAYLYSNRYIGDQVLRVVPSSPAEIHYLQQLFQNITVDLWQPSSPNLIHEGKAVDVHVRRDRTARLKNLLRRAHIQHE</sequence>
<dbReference type="Gene3D" id="3.30.70.340">
    <property type="entry name" value="Metallocarboxypeptidase-like"/>
    <property type="match status" value="1"/>
</dbReference>